<organism evidence="3 4">
    <name type="scientific">Massilia forsythiae</name>
    <dbReference type="NCBI Taxonomy" id="2728020"/>
    <lineage>
        <taxon>Bacteria</taxon>
        <taxon>Pseudomonadati</taxon>
        <taxon>Pseudomonadota</taxon>
        <taxon>Betaproteobacteria</taxon>
        <taxon>Burkholderiales</taxon>
        <taxon>Oxalobacteraceae</taxon>
        <taxon>Telluria group</taxon>
        <taxon>Massilia</taxon>
    </lineage>
</organism>
<dbReference type="SUPFAM" id="SSF46785">
    <property type="entry name" value="Winged helix' DNA-binding domain"/>
    <property type="match status" value="1"/>
</dbReference>
<dbReference type="KEGG" id="mfy:HH212_15700"/>
<dbReference type="AlphaFoldDB" id="A0A7Z2VY00"/>
<dbReference type="Proteomes" id="UP000502415">
    <property type="component" value="Chromosome"/>
</dbReference>
<accession>A0A7Z2VY00</accession>
<proteinExistence type="predicted"/>
<dbReference type="Pfam" id="PF03551">
    <property type="entry name" value="PadR"/>
    <property type="match status" value="1"/>
</dbReference>
<sequence>MHHHHHHDHCHDHQAHGDRQHGPAGFAGRHGGHGDGPGTHGEGRHAHGHGHGGGRGGRPGRGGGRGGFGFDDDGGMPRGRKLSSDDLQLLLLALIAERPGHGYELIKELEARSNGFYVPSPGMMYPALACMEDQGHVTIEQEGNRKRYAPSDEGRAHLEANRERADAMLAKLQQAADKMARMRSALSGEEGAGDPAGEGRRGGWVSEFHDARHALKHALHACGDAGEDEQRRIAAILARAAAEIDGQAGAGQQQA</sequence>
<dbReference type="InterPro" id="IPR036388">
    <property type="entry name" value="WH-like_DNA-bd_sf"/>
</dbReference>
<evidence type="ECO:0000256" key="1">
    <source>
        <dbReference type="SAM" id="MobiDB-lite"/>
    </source>
</evidence>
<evidence type="ECO:0000313" key="4">
    <source>
        <dbReference type="Proteomes" id="UP000502415"/>
    </source>
</evidence>
<evidence type="ECO:0000313" key="3">
    <source>
        <dbReference type="EMBL" id="QJE01294.1"/>
    </source>
</evidence>
<feature type="compositionally biased region" description="Gly residues" evidence="1">
    <location>
        <begin position="53"/>
        <end position="69"/>
    </location>
</feature>
<evidence type="ECO:0000259" key="2">
    <source>
        <dbReference type="Pfam" id="PF03551"/>
    </source>
</evidence>
<reference evidence="3 4" key="1">
    <citation type="submission" date="2020-04" db="EMBL/GenBank/DDBJ databases">
        <title>Genome sequencing of novel species.</title>
        <authorList>
            <person name="Heo J."/>
            <person name="Kim S.-J."/>
            <person name="Kim J.-S."/>
            <person name="Hong S.-B."/>
            <person name="Kwon S.-W."/>
        </authorList>
    </citation>
    <scope>NUCLEOTIDE SEQUENCE [LARGE SCALE GENOMIC DNA]</scope>
    <source>
        <strain evidence="3 4">GN2-R2</strain>
    </source>
</reference>
<feature type="region of interest" description="Disordered" evidence="1">
    <location>
        <begin position="184"/>
        <end position="203"/>
    </location>
</feature>
<dbReference type="PANTHER" id="PTHR43252">
    <property type="entry name" value="TRANSCRIPTIONAL REGULATOR YQJI"/>
    <property type="match status" value="1"/>
</dbReference>
<dbReference type="InterPro" id="IPR036390">
    <property type="entry name" value="WH_DNA-bd_sf"/>
</dbReference>
<dbReference type="InterPro" id="IPR005149">
    <property type="entry name" value="Tscrpt_reg_PadR_N"/>
</dbReference>
<keyword evidence="4" id="KW-1185">Reference proteome</keyword>
<feature type="region of interest" description="Disordered" evidence="1">
    <location>
        <begin position="1"/>
        <end position="79"/>
    </location>
</feature>
<gene>
    <name evidence="3" type="ORF">HH212_15700</name>
</gene>
<feature type="compositionally biased region" description="Basic and acidic residues" evidence="1">
    <location>
        <begin position="9"/>
        <end position="21"/>
    </location>
</feature>
<name>A0A7Z2VY00_9BURK</name>
<feature type="domain" description="Transcription regulator PadR N-terminal" evidence="2">
    <location>
        <begin position="91"/>
        <end position="159"/>
    </location>
</feature>
<dbReference type="Gene3D" id="1.10.10.10">
    <property type="entry name" value="Winged helix-like DNA-binding domain superfamily/Winged helix DNA-binding domain"/>
    <property type="match status" value="1"/>
</dbReference>
<protein>
    <submittedName>
        <fullName evidence="3">PadR family transcriptional regulator</fullName>
    </submittedName>
</protein>
<dbReference type="PANTHER" id="PTHR43252:SF7">
    <property type="entry name" value="TRANSCRIPTIONAL REGULATOR YQJI"/>
    <property type="match status" value="1"/>
</dbReference>
<dbReference type="EMBL" id="CP051685">
    <property type="protein sequence ID" value="QJE01294.1"/>
    <property type="molecule type" value="Genomic_DNA"/>
</dbReference>
<dbReference type="RefSeq" id="WP_170203321.1">
    <property type="nucleotide sequence ID" value="NZ_CP051685.1"/>
</dbReference>